<keyword evidence="3" id="KW-1185">Reference proteome</keyword>
<dbReference type="Proteomes" id="UP000750711">
    <property type="component" value="Unassembled WGS sequence"/>
</dbReference>
<comment type="caution">
    <text evidence="2">The sequence shown here is derived from an EMBL/GenBank/DDBJ whole genome shotgun (WGS) entry which is preliminary data.</text>
</comment>
<gene>
    <name evidence="2" type="ORF">GP486_000594</name>
</gene>
<name>A0A9P8LIM8_9PEZI</name>
<dbReference type="Pfam" id="PF24809">
    <property type="entry name" value="DUF7708"/>
    <property type="match status" value="1"/>
</dbReference>
<dbReference type="PANTHER" id="PTHR40619:SF3">
    <property type="entry name" value="FUNGAL STAND N-TERMINAL GOODBYE DOMAIN-CONTAINING PROTEIN"/>
    <property type="match status" value="1"/>
</dbReference>
<dbReference type="PANTHER" id="PTHR40619">
    <property type="entry name" value="FUNGAL STAND N-TERMINAL GOODBYE DOMAIN-CONTAINING PROTEIN"/>
    <property type="match status" value="1"/>
</dbReference>
<dbReference type="AlphaFoldDB" id="A0A9P8LIM8"/>
<feature type="domain" description="DUF7708" evidence="1">
    <location>
        <begin position="154"/>
        <end position="243"/>
    </location>
</feature>
<sequence length="658" mass="74140">MDDPNQCAAQRDHDVPPSRLANPAVTFIETQMGADFHPSLADPRPRYVPELGQFADAEQISREKIYENVAWERDRFVEMLNAYKSKERLAAKDRWDIPSEDDWNAVFKVVEKAQNDYEIGAVEGTGGAIRNCFRKLTEAGPSFVTWLSLFPEGSYASVVCGAIRLVVLAAVRTKELREEVFNAVGDIPEIICSANFQFDEYRSEKLHEAIASLYKTILETLEGILQWYSQRSSGHPLRAIKNGFGAITKGPAYGKEIVIGISRVRKAAEAVKMEAARCMEKRIGYIKQNQEFLQEISQMAQTLSQGDQLLEQNDQVLSVLNAVQKQLFDRWRDQDAIWEHDRQVQLEYNKRQDEMLQLAYQEIAALKSATTPIGVRRYGITWQRLLELMRITPQRADQDLQLVIREGRHFNLSDQEVATGLMESRRFKTWLTSPSSQNLVVVGNCGDATISPGSLVSAMLLESLLSVEAVLSVHIFCGLHTNQAIDPATNAAIPIACWMVKSLIAQLLLQHQFDLEFIGPIDQQALDQNDLGAHCKVFQDLVCRLPPNLALFCIIDGISFYETFERKSDTIIAITAILDLVELVNNIRGVFKLMIVSPGNSECVHGVWPEDVLRLTGSGMGECQGIDTLGFNEKPRVLVREFETQMAGDDQCDYEMWE</sequence>
<evidence type="ECO:0000313" key="2">
    <source>
        <dbReference type="EMBL" id="KAH0566003.1"/>
    </source>
</evidence>
<evidence type="ECO:0000313" key="3">
    <source>
        <dbReference type="Proteomes" id="UP000750711"/>
    </source>
</evidence>
<organism evidence="2 3">
    <name type="scientific">Trichoglossum hirsutum</name>
    <dbReference type="NCBI Taxonomy" id="265104"/>
    <lineage>
        <taxon>Eukaryota</taxon>
        <taxon>Fungi</taxon>
        <taxon>Dikarya</taxon>
        <taxon>Ascomycota</taxon>
        <taxon>Pezizomycotina</taxon>
        <taxon>Geoglossomycetes</taxon>
        <taxon>Geoglossales</taxon>
        <taxon>Geoglossaceae</taxon>
        <taxon>Trichoglossum</taxon>
    </lineage>
</organism>
<protein>
    <recommendedName>
        <fullName evidence="1">DUF7708 domain-containing protein</fullName>
    </recommendedName>
</protein>
<proteinExistence type="predicted"/>
<dbReference type="EMBL" id="JAGHQM010000042">
    <property type="protein sequence ID" value="KAH0566003.1"/>
    <property type="molecule type" value="Genomic_DNA"/>
</dbReference>
<accession>A0A9P8LIM8</accession>
<dbReference type="InterPro" id="IPR056125">
    <property type="entry name" value="DUF7708"/>
</dbReference>
<evidence type="ECO:0000259" key="1">
    <source>
        <dbReference type="Pfam" id="PF24809"/>
    </source>
</evidence>
<reference evidence="2" key="1">
    <citation type="submission" date="2021-03" db="EMBL/GenBank/DDBJ databases">
        <title>Comparative genomics and phylogenomic investigation of the class Geoglossomycetes provide insights into ecological specialization and systematics.</title>
        <authorList>
            <person name="Melie T."/>
            <person name="Pirro S."/>
            <person name="Miller A.N."/>
            <person name="Quandt A."/>
        </authorList>
    </citation>
    <scope>NUCLEOTIDE SEQUENCE</scope>
    <source>
        <strain evidence="2">CAQ_001_2017</strain>
    </source>
</reference>